<dbReference type="RefSeq" id="WP_128110168.1">
    <property type="nucleotide sequence ID" value="NZ_ATDN01000034.1"/>
</dbReference>
<dbReference type="Pfam" id="PF01844">
    <property type="entry name" value="HNH"/>
    <property type="match status" value="1"/>
</dbReference>
<keyword evidence="2" id="KW-0378">Hydrolase</keyword>
<dbReference type="SMART" id="SM00507">
    <property type="entry name" value="HNHc"/>
    <property type="match status" value="1"/>
</dbReference>
<evidence type="ECO:0000259" key="1">
    <source>
        <dbReference type="SMART" id="SM00507"/>
    </source>
</evidence>
<keyword evidence="2" id="KW-0255">Endonuclease</keyword>
<keyword evidence="3" id="KW-1185">Reference proteome</keyword>
<feature type="domain" description="HNH nuclease" evidence="1">
    <location>
        <begin position="15"/>
        <end position="75"/>
    </location>
</feature>
<reference evidence="2 3" key="1">
    <citation type="submission" date="2013-06" db="EMBL/GenBank/DDBJ databases">
        <title>The draft sequence of the Mycobacterium elephantis genome.</title>
        <authorList>
            <person name="Pettersson F.B."/>
            <person name="Das S."/>
            <person name="Dasgupta S."/>
            <person name="Bhattacharya A."/>
            <person name="Kirsebom L.A."/>
        </authorList>
    </citation>
    <scope>NUCLEOTIDE SEQUENCE [LARGE SCALE GENOMIC DNA]</scope>
    <source>
        <strain evidence="2 3">DSM 44368</strain>
    </source>
</reference>
<dbReference type="Proteomes" id="UP000287177">
    <property type="component" value="Unassembled WGS sequence"/>
</dbReference>
<dbReference type="GO" id="GO:0003676">
    <property type="term" value="F:nucleic acid binding"/>
    <property type="evidence" value="ECO:0007669"/>
    <property type="project" value="InterPro"/>
</dbReference>
<evidence type="ECO:0000313" key="3">
    <source>
        <dbReference type="Proteomes" id="UP000287177"/>
    </source>
</evidence>
<dbReference type="GO" id="GO:0008270">
    <property type="term" value="F:zinc ion binding"/>
    <property type="evidence" value="ECO:0007669"/>
    <property type="project" value="InterPro"/>
</dbReference>
<dbReference type="GO" id="GO:0004519">
    <property type="term" value="F:endonuclease activity"/>
    <property type="evidence" value="ECO:0007669"/>
    <property type="project" value="UniProtKB-KW"/>
</dbReference>
<dbReference type="EMBL" id="ATDN01000034">
    <property type="protein sequence ID" value="RWA17430.1"/>
    <property type="molecule type" value="Genomic_DNA"/>
</dbReference>
<gene>
    <name evidence="2" type="ORF">MELE44368_05410</name>
</gene>
<sequence length="138" mass="15668">MNPRPRRENDARRKRIRATLRREARPCHLCGGDIDYQAHHLDPLSFQVDHLWQVANGGPEHDPDNVASAHRACNRLRSDRIDAIAIATAARYGVTLKPDNPRTPTNTPRCPQGVPCPRCNGTHNPRPGVSFITNRKWW</sequence>
<dbReference type="Gene3D" id="1.10.30.50">
    <property type="match status" value="1"/>
</dbReference>
<keyword evidence="2" id="KW-0540">Nuclease</keyword>
<dbReference type="AlphaFoldDB" id="A0A439DPD0"/>
<evidence type="ECO:0000313" key="2">
    <source>
        <dbReference type="EMBL" id="RWA17430.1"/>
    </source>
</evidence>
<protein>
    <submittedName>
        <fullName evidence="2">HNH endonuclease</fullName>
    </submittedName>
</protein>
<comment type="caution">
    <text evidence="2">The sequence shown here is derived from an EMBL/GenBank/DDBJ whole genome shotgun (WGS) entry which is preliminary data.</text>
</comment>
<proteinExistence type="predicted"/>
<accession>A0A439DPD0</accession>
<dbReference type="InterPro" id="IPR003615">
    <property type="entry name" value="HNH_nuc"/>
</dbReference>
<organism evidence="2 3">
    <name type="scientific">Mycolicibacterium elephantis DSM 44368</name>
    <dbReference type="NCBI Taxonomy" id="1335622"/>
    <lineage>
        <taxon>Bacteria</taxon>
        <taxon>Bacillati</taxon>
        <taxon>Actinomycetota</taxon>
        <taxon>Actinomycetes</taxon>
        <taxon>Mycobacteriales</taxon>
        <taxon>Mycobacteriaceae</taxon>
        <taxon>Mycolicibacterium</taxon>
    </lineage>
</organism>
<name>A0A439DPD0_9MYCO</name>
<dbReference type="InterPro" id="IPR002711">
    <property type="entry name" value="HNH"/>
</dbReference>